<keyword evidence="1" id="KW-0812">Transmembrane</keyword>
<reference evidence="2" key="2">
    <citation type="submission" date="2015-02" db="UniProtKB">
        <authorList>
            <consortium name="EnsemblMetazoa"/>
        </authorList>
    </citation>
    <scope>IDENTIFICATION</scope>
</reference>
<reference evidence="3" key="1">
    <citation type="submission" date="2011-05" db="EMBL/GenBank/DDBJ databases">
        <authorList>
            <person name="Richards S.R."/>
            <person name="Qu J."/>
            <person name="Jiang H."/>
            <person name="Jhangiani S.N."/>
            <person name="Agravi P."/>
            <person name="Goodspeed R."/>
            <person name="Gross S."/>
            <person name="Mandapat C."/>
            <person name="Jackson L."/>
            <person name="Mathew T."/>
            <person name="Pu L."/>
            <person name="Thornton R."/>
            <person name="Saada N."/>
            <person name="Wilczek-Boney K.B."/>
            <person name="Lee S."/>
            <person name="Kovar C."/>
            <person name="Wu Y."/>
            <person name="Scherer S.E."/>
            <person name="Worley K.C."/>
            <person name="Muzny D.M."/>
            <person name="Gibbs R."/>
        </authorList>
    </citation>
    <scope>NUCLEOTIDE SEQUENCE</scope>
    <source>
        <strain evidence="3">Brora</strain>
    </source>
</reference>
<proteinExistence type="predicted"/>
<keyword evidence="1" id="KW-0472">Membrane</keyword>
<dbReference type="AlphaFoldDB" id="T1J1F7"/>
<dbReference type="EnsemblMetazoa" id="SMAR007376-RA">
    <property type="protein sequence ID" value="SMAR007376-PA"/>
    <property type="gene ID" value="SMAR007376"/>
</dbReference>
<dbReference type="Proteomes" id="UP000014500">
    <property type="component" value="Unassembled WGS sequence"/>
</dbReference>
<accession>T1J1F7</accession>
<evidence type="ECO:0000256" key="1">
    <source>
        <dbReference type="SAM" id="Phobius"/>
    </source>
</evidence>
<dbReference type="EMBL" id="JH431784">
    <property type="status" value="NOT_ANNOTATED_CDS"/>
    <property type="molecule type" value="Genomic_DNA"/>
</dbReference>
<organism evidence="2 3">
    <name type="scientific">Strigamia maritima</name>
    <name type="common">European centipede</name>
    <name type="synonym">Geophilus maritimus</name>
    <dbReference type="NCBI Taxonomy" id="126957"/>
    <lineage>
        <taxon>Eukaryota</taxon>
        <taxon>Metazoa</taxon>
        <taxon>Ecdysozoa</taxon>
        <taxon>Arthropoda</taxon>
        <taxon>Myriapoda</taxon>
        <taxon>Chilopoda</taxon>
        <taxon>Pleurostigmophora</taxon>
        <taxon>Geophilomorpha</taxon>
        <taxon>Linotaeniidae</taxon>
        <taxon>Strigamia</taxon>
    </lineage>
</organism>
<keyword evidence="3" id="KW-1185">Reference proteome</keyword>
<evidence type="ECO:0000313" key="2">
    <source>
        <dbReference type="EnsemblMetazoa" id="SMAR007376-PA"/>
    </source>
</evidence>
<keyword evidence="1" id="KW-1133">Transmembrane helix</keyword>
<evidence type="ECO:0000313" key="3">
    <source>
        <dbReference type="Proteomes" id="UP000014500"/>
    </source>
</evidence>
<dbReference type="HOGENOM" id="CLU_2177436_0_0_1"/>
<name>T1J1F7_STRMM</name>
<protein>
    <submittedName>
        <fullName evidence="2">Uncharacterized protein</fullName>
    </submittedName>
</protein>
<sequence>MVLTLTKTINFCVAMMTINLLCICLVTLHLIIFCQSFPLGDEDKMFALNDFEAVAGNQDDINIELNQDENRQIRRKRAGLDRLKAIAKKIQDIIVKGGTMFCLITQQNNP</sequence>
<feature type="transmembrane region" description="Helical" evidence="1">
    <location>
        <begin position="12"/>
        <end position="33"/>
    </location>
</feature>